<dbReference type="NCBIfam" id="NF001266">
    <property type="entry name" value="PRK00228.1-1"/>
    <property type="match status" value="1"/>
</dbReference>
<organism evidence="3 4">
    <name type="scientific">Halorhodospira neutriphila</name>
    <dbReference type="NCBI Taxonomy" id="168379"/>
    <lineage>
        <taxon>Bacteria</taxon>
        <taxon>Pseudomonadati</taxon>
        <taxon>Pseudomonadota</taxon>
        <taxon>Gammaproteobacteria</taxon>
        <taxon>Chromatiales</taxon>
        <taxon>Ectothiorhodospiraceae</taxon>
        <taxon>Halorhodospira</taxon>
    </lineage>
</organism>
<evidence type="ECO:0000313" key="4">
    <source>
        <dbReference type="Proteomes" id="UP000738126"/>
    </source>
</evidence>
<accession>A0ABS1E585</accession>
<dbReference type="Gene3D" id="3.40.1740.10">
    <property type="entry name" value="VC0467-like"/>
    <property type="match status" value="1"/>
</dbReference>
<sequence length="193" mass="20782">MSERDLHNGGDCLANHFLIAMPALDDPNFAQTVTLVCEHSAEGAMGIVINRPTEVTLEDLFQHLELEIHDSRAKERVVYAGGPVQRDRGFVLHPPGEEWDATLRISEEIAVTTSRDILAALARGEGPERCLVALGYAGWGAGQLEEEMGQNAWLSGPASPEVVFDTESAQRWRAAAAGIGVDIALLSSETGHA</sequence>
<comment type="similarity">
    <text evidence="1 2">Belongs to the UPF0301 (AlgH) family.</text>
</comment>
<keyword evidence="4" id="KW-1185">Reference proteome</keyword>
<dbReference type="HAMAP" id="MF_00758">
    <property type="entry name" value="UPF0301"/>
    <property type="match status" value="1"/>
</dbReference>
<protein>
    <recommendedName>
        <fullName evidence="2">UPF0301 protein CKO13_06425</fullName>
    </recommendedName>
</protein>
<dbReference type="EMBL" id="NRSH01000057">
    <property type="protein sequence ID" value="MBK1726665.1"/>
    <property type="molecule type" value="Genomic_DNA"/>
</dbReference>
<dbReference type="Proteomes" id="UP000738126">
    <property type="component" value="Unassembled WGS sequence"/>
</dbReference>
<proteinExistence type="inferred from homology"/>
<dbReference type="InterPro" id="IPR003774">
    <property type="entry name" value="AlgH-like"/>
</dbReference>
<name>A0ABS1E585_9GAMM</name>
<dbReference type="Pfam" id="PF02622">
    <property type="entry name" value="DUF179"/>
    <property type="match status" value="1"/>
</dbReference>
<dbReference type="SUPFAM" id="SSF143456">
    <property type="entry name" value="VC0467-like"/>
    <property type="match status" value="1"/>
</dbReference>
<comment type="caution">
    <text evidence="3">The sequence shown here is derived from an EMBL/GenBank/DDBJ whole genome shotgun (WGS) entry which is preliminary data.</text>
</comment>
<dbReference type="PANTHER" id="PTHR30327:SF1">
    <property type="entry name" value="UPF0301 PROTEIN YQGE"/>
    <property type="match status" value="1"/>
</dbReference>
<reference evidence="3 4" key="1">
    <citation type="journal article" date="2020" name="Microorganisms">
        <title>Osmotic Adaptation and Compatible Solute Biosynthesis of Phototrophic Bacteria as Revealed from Genome Analyses.</title>
        <authorList>
            <person name="Imhoff J.F."/>
            <person name="Rahn T."/>
            <person name="Kunzel S."/>
            <person name="Keller A."/>
            <person name="Neulinger S.C."/>
        </authorList>
    </citation>
    <scope>NUCLEOTIDE SEQUENCE [LARGE SCALE GENOMIC DNA]</scope>
    <source>
        <strain evidence="3 4">DSM 15116</strain>
    </source>
</reference>
<evidence type="ECO:0000256" key="1">
    <source>
        <dbReference type="ARBA" id="ARBA00009600"/>
    </source>
</evidence>
<dbReference type="RefSeq" id="WP_200258147.1">
    <property type="nucleotide sequence ID" value="NZ_NRSH01000057.1"/>
</dbReference>
<evidence type="ECO:0000256" key="2">
    <source>
        <dbReference type="HAMAP-Rule" id="MF_00758"/>
    </source>
</evidence>
<gene>
    <name evidence="3" type="ORF">CKO13_06425</name>
</gene>
<evidence type="ECO:0000313" key="3">
    <source>
        <dbReference type="EMBL" id="MBK1726665.1"/>
    </source>
</evidence>
<dbReference type="PANTHER" id="PTHR30327">
    <property type="entry name" value="UNCHARACTERIZED PROTEIN YQGE"/>
    <property type="match status" value="1"/>
</dbReference>